<protein>
    <submittedName>
        <fullName evidence="1">Uncharacterized protein</fullName>
    </submittedName>
</protein>
<reference evidence="1" key="1">
    <citation type="submission" date="2022-09" db="EMBL/GenBank/DDBJ databases">
        <title>A Global Phylogenomic Analysis of the Shiitake Genus Lentinula.</title>
        <authorList>
            <consortium name="DOE Joint Genome Institute"/>
            <person name="Sierra-Patev S."/>
            <person name="Min B."/>
            <person name="Naranjo-Ortiz M."/>
            <person name="Looney B."/>
            <person name="Konkel Z."/>
            <person name="Slot J.C."/>
            <person name="Sakamoto Y."/>
            <person name="Steenwyk J.L."/>
            <person name="Rokas A."/>
            <person name="Carro J."/>
            <person name="Camarero S."/>
            <person name="Ferreira P."/>
            <person name="Molpeceres G."/>
            <person name="Ruiz-Duenas F.J."/>
            <person name="Serrano A."/>
            <person name="Henrissat B."/>
            <person name="Drula E."/>
            <person name="Hughes K.W."/>
            <person name="Mata J.L."/>
            <person name="Ishikawa N.K."/>
            <person name="Vargas-Isla R."/>
            <person name="Ushijima S."/>
            <person name="Smith C.A."/>
            <person name="Ahrendt S."/>
            <person name="Andreopoulos W."/>
            <person name="He G."/>
            <person name="Labutti K."/>
            <person name="Lipzen A."/>
            <person name="Ng V."/>
            <person name="Riley R."/>
            <person name="Sandor L."/>
            <person name="Barry K."/>
            <person name="Martinez A.T."/>
            <person name="Xiao Y."/>
            <person name="Gibbons J.G."/>
            <person name="Terashima K."/>
            <person name="Grigoriev I.V."/>
            <person name="Hibbett D.S."/>
        </authorList>
    </citation>
    <scope>NUCLEOTIDE SEQUENCE</scope>
    <source>
        <strain evidence="1">TMI1499</strain>
    </source>
</reference>
<dbReference type="Proteomes" id="UP001163835">
    <property type="component" value="Unassembled WGS sequence"/>
</dbReference>
<evidence type="ECO:0000313" key="1">
    <source>
        <dbReference type="EMBL" id="KAJ3808505.1"/>
    </source>
</evidence>
<accession>A0ACC1TUQ0</accession>
<evidence type="ECO:0000313" key="2">
    <source>
        <dbReference type="Proteomes" id="UP001163835"/>
    </source>
</evidence>
<proteinExistence type="predicted"/>
<gene>
    <name evidence="1" type="ORF">F5876DRAFT_67229</name>
</gene>
<organism evidence="1 2">
    <name type="scientific">Lentinula aff. lateritia</name>
    <dbReference type="NCBI Taxonomy" id="2804960"/>
    <lineage>
        <taxon>Eukaryota</taxon>
        <taxon>Fungi</taxon>
        <taxon>Dikarya</taxon>
        <taxon>Basidiomycota</taxon>
        <taxon>Agaricomycotina</taxon>
        <taxon>Agaricomycetes</taxon>
        <taxon>Agaricomycetidae</taxon>
        <taxon>Agaricales</taxon>
        <taxon>Marasmiineae</taxon>
        <taxon>Omphalotaceae</taxon>
        <taxon>Lentinula</taxon>
    </lineage>
</organism>
<sequence length="133" mass="15355">MGAFRGRIYSWEENIDKKHSYTGVYDGKRVEVTNTTCGALIFRVLREVDNEGRLGCYRVPSLEISLKTTAKLNDIGTGMGLERSKYGIVCKAIWERLFGKKTQDPNSQTKRVEEWLKCLDKNARENENDEKRM</sequence>
<comment type="caution">
    <text evidence="1">The sequence shown here is derived from an EMBL/GenBank/DDBJ whole genome shotgun (WGS) entry which is preliminary data.</text>
</comment>
<name>A0ACC1TUQ0_9AGAR</name>
<dbReference type="EMBL" id="MU795218">
    <property type="protein sequence ID" value="KAJ3808505.1"/>
    <property type="molecule type" value="Genomic_DNA"/>
</dbReference>
<keyword evidence="2" id="KW-1185">Reference proteome</keyword>